<dbReference type="AlphaFoldDB" id="A0A139AFH3"/>
<keyword evidence="1" id="KW-0479">Metal-binding</keyword>
<keyword evidence="6" id="KW-1185">Reference proteome</keyword>
<dbReference type="PROSITE" id="PS51471">
    <property type="entry name" value="FE2OG_OXY"/>
    <property type="match status" value="1"/>
</dbReference>
<evidence type="ECO:0000313" key="5">
    <source>
        <dbReference type="EMBL" id="KXS15561.1"/>
    </source>
</evidence>
<keyword evidence="3" id="KW-0472">Membrane</keyword>
<dbReference type="OrthoDB" id="10398982at2759"/>
<comment type="similarity">
    <text evidence="1">Belongs to the iron/ascorbate-dependent oxidoreductase family.</text>
</comment>
<keyword evidence="3" id="KW-1133">Transmembrane helix</keyword>
<evidence type="ECO:0000256" key="3">
    <source>
        <dbReference type="SAM" id="Phobius"/>
    </source>
</evidence>
<feature type="region of interest" description="Disordered" evidence="2">
    <location>
        <begin position="352"/>
        <end position="394"/>
    </location>
</feature>
<keyword evidence="3" id="KW-0812">Transmembrane</keyword>
<accession>A0A139AFH3</accession>
<gene>
    <name evidence="5" type="ORF">M427DRAFT_32251</name>
</gene>
<reference evidence="5 6" key="1">
    <citation type="journal article" date="2015" name="Genome Biol. Evol.">
        <title>Phylogenomic analyses indicate that early fungi evolved digesting cell walls of algal ancestors of land plants.</title>
        <authorList>
            <person name="Chang Y."/>
            <person name="Wang S."/>
            <person name="Sekimoto S."/>
            <person name="Aerts A.L."/>
            <person name="Choi C."/>
            <person name="Clum A."/>
            <person name="LaButti K.M."/>
            <person name="Lindquist E.A."/>
            <person name="Yee Ngan C."/>
            <person name="Ohm R.A."/>
            <person name="Salamov A.A."/>
            <person name="Grigoriev I.V."/>
            <person name="Spatafora J.W."/>
            <person name="Berbee M.L."/>
        </authorList>
    </citation>
    <scope>NUCLEOTIDE SEQUENCE [LARGE SCALE GENOMIC DNA]</scope>
    <source>
        <strain evidence="5 6">JEL478</strain>
    </source>
</reference>
<dbReference type="EMBL" id="KQ965761">
    <property type="protein sequence ID" value="KXS15561.1"/>
    <property type="molecule type" value="Genomic_DNA"/>
</dbReference>
<sequence length="410" mass="44929">MLERTLSRTPLLRFFASAFFDPVRSSRPGSIVPTLVEGFHVPDVVKNEVMGAMDARVRYNFPAFKSGATVSYADLRTCAPSLIQFYKHEVPKAAERASGVAPLYATAEDDMSSASVLVYEKEGDRIDWHYDNNFFPIIVQNSTTKYEFRVPPTQMNPVSTTRSLDLREGSLLIFEGDTVFHRATPMTEPGLRVVLSMTLTTDPEAKQVGSSARKVKDIAYFGLDAVGLGGVEKSLKGLIWGGENTRTSSSPSPSPSIPGGSNSIANPAPPPNFGTAVAVILLVAAAIVITAVSVWFLRRRRRAQVSYLNSRRMHVSAGPPEDAGSTEFAIGLQADGAALAIANRERMKMLREKEREERRTGALLRETDDVDPDSVRPAYTDREPPAITRGAAQVEVEMDAMDVTEQRYRA</sequence>
<dbReference type="GO" id="GO:0016491">
    <property type="term" value="F:oxidoreductase activity"/>
    <property type="evidence" value="ECO:0007669"/>
    <property type="project" value="UniProtKB-KW"/>
</dbReference>
<protein>
    <recommendedName>
        <fullName evidence="4">Fe2OG dioxygenase domain-containing protein</fullName>
    </recommendedName>
</protein>
<dbReference type="InterPro" id="IPR005123">
    <property type="entry name" value="Oxoglu/Fe-dep_dioxygenase_dom"/>
</dbReference>
<feature type="region of interest" description="Disordered" evidence="2">
    <location>
        <begin position="242"/>
        <end position="265"/>
    </location>
</feature>
<keyword evidence="1" id="KW-0560">Oxidoreductase</keyword>
<dbReference type="GO" id="GO:0046872">
    <property type="term" value="F:metal ion binding"/>
    <property type="evidence" value="ECO:0007669"/>
    <property type="project" value="UniProtKB-KW"/>
</dbReference>
<organism evidence="5 6">
    <name type="scientific">Gonapodya prolifera (strain JEL478)</name>
    <name type="common">Monoblepharis prolifera</name>
    <dbReference type="NCBI Taxonomy" id="1344416"/>
    <lineage>
        <taxon>Eukaryota</taxon>
        <taxon>Fungi</taxon>
        <taxon>Fungi incertae sedis</taxon>
        <taxon>Chytridiomycota</taxon>
        <taxon>Chytridiomycota incertae sedis</taxon>
        <taxon>Monoblepharidomycetes</taxon>
        <taxon>Monoblepharidales</taxon>
        <taxon>Gonapodyaceae</taxon>
        <taxon>Gonapodya</taxon>
    </lineage>
</organism>
<keyword evidence="1" id="KW-0408">Iron</keyword>
<evidence type="ECO:0000313" key="6">
    <source>
        <dbReference type="Proteomes" id="UP000070544"/>
    </source>
</evidence>
<dbReference type="Proteomes" id="UP000070544">
    <property type="component" value="Unassembled WGS sequence"/>
</dbReference>
<feature type="transmembrane region" description="Helical" evidence="3">
    <location>
        <begin position="273"/>
        <end position="297"/>
    </location>
</feature>
<proteinExistence type="inferred from homology"/>
<evidence type="ECO:0000256" key="2">
    <source>
        <dbReference type="SAM" id="MobiDB-lite"/>
    </source>
</evidence>
<feature type="domain" description="Fe2OG dioxygenase" evidence="4">
    <location>
        <begin position="110"/>
        <end position="203"/>
    </location>
</feature>
<evidence type="ECO:0000259" key="4">
    <source>
        <dbReference type="PROSITE" id="PS51471"/>
    </source>
</evidence>
<evidence type="ECO:0000256" key="1">
    <source>
        <dbReference type="RuleBase" id="RU003682"/>
    </source>
</evidence>
<name>A0A139AFH3_GONPJ</name>